<dbReference type="Proteomes" id="UP000189796">
    <property type="component" value="Chromosome I"/>
</dbReference>
<evidence type="ECO:0000313" key="4">
    <source>
        <dbReference type="Proteomes" id="UP000189796"/>
    </source>
</evidence>
<evidence type="ECO:0000259" key="1">
    <source>
        <dbReference type="Pfam" id="PF13280"/>
    </source>
</evidence>
<evidence type="ECO:0000313" key="3">
    <source>
        <dbReference type="EMBL" id="SHH85345.1"/>
    </source>
</evidence>
<organism evidence="3 4">
    <name type="scientific">Bradyrhizobium erythrophlei</name>
    <dbReference type="NCBI Taxonomy" id="1437360"/>
    <lineage>
        <taxon>Bacteria</taxon>
        <taxon>Pseudomonadati</taxon>
        <taxon>Pseudomonadota</taxon>
        <taxon>Alphaproteobacteria</taxon>
        <taxon>Hyphomicrobiales</taxon>
        <taxon>Nitrobacteraceae</taxon>
        <taxon>Bradyrhizobium</taxon>
    </lineage>
</organism>
<dbReference type="InterPro" id="IPR026881">
    <property type="entry name" value="WYL_dom"/>
</dbReference>
<accession>A0A1M5WCV2</accession>
<evidence type="ECO:0000259" key="2">
    <source>
        <dbReference type="Pfam" id="PF26107"/>
    </source>
</evidence>
<reference evidence="3 4" key="1">
    <citation type="submission" date="2016-11" db="EMBL/GenBank/DDBJ databases">
        <authorList>
            <person name="Jaros S."/>
            <person name="Januszkiewicz K."/>
            <person name="Wedrychowicz H."/>
        </authorList>
    </citation>
    <scope>NUCLEOTIDE SEQUENCE [LARGE SCALE GENOMIC DNA]</scope>
    <source>
        <strain evidence="3 4">GAS138</strain>
    </source>
</reference>
<dbReference type="Pfam" id="PF26107">
    <property type="entry name" value="BrxR_CTD"/>
    <property type="match status" value="1"/>
</dbReference>
<feature type="domain" description="WYL" evidence="1">
    <location>
        <begin position="92"/>
        <end position="156"/>
    </location>
</feature>
<feature type="domain" description="DNA-binding transcriptional repressor CapW C-terminal dimerisation" evidence="2">
    <location>
        <begin position="177"/>
        <end position="225"/>
    </location>
</feature>
<proteinExistence type="predicted"/>
<dbReference type="InterPro" id="IPR059020">
    <property type="entry name" value="CapW_CTD"/>
</dbReference>
<name>A0A1M5WCV2_9BRAD</name>
<dbReference type="EMBL" id="LT670817">
    <property type="protein sequence ID" value="SHH85345.1"/>
    <property type="molecule type" value="Genomic_DNA"/>
</dbReference>
<sequence length="258" mass="28527">MGNFKRSEFATQYGISDAQASGDIATYLGNSRSPPVLDRRSGLHVAPSNFVPLFDAAEKNLAPWLRGDGQSYRGLNFVETTLPEPLINPSLLGPLLMAPETRTPVRINCQSMTTAQPSVRIISPHTIVRASRRFHVRAWDSLRKTFSDFSLARITASETALDEAGIPVDADNEWNEFVQIVLVPNPSLSPAQIKMVQQEYSMERGKLAIRTRRALAIYAMVEIGIIDVVRPPSANTSGKLLLPENANTLRKLVFGREL</sequence>
<dbReference type="Pfam" id="PF13280">
    <property type="entry name" value="WYL"/>
    <property type="match status" value="1"/>
</dbReference>
<protein>
    <recommendedName>
        <fullName evidence="5">WYL domain-containing protein</fullName>
    </recommendedName>
</protein>
<dbReference type="PROSITE" id="PS52050">
    <property type="entry name" value="WYL"/>
    <property type="match status" value="1"/>
</dbReference>
<gene>
    <name evidence="3" type="ORF">SAMN05443248_6503</name>
</gene>
<dbReference type="AlphaFoldDB" id="A0A1M5WCV2"/>
<evidence type="ECO:0008006" key="5">
    <source>
        <dbReference type="Google" id="ProtNLM"/>
    </source>
</evidence>